<comment type="caution">
    <text evidence="1">The sequence shown here is derived from an EMBL/GenBank/DDBJ whole genome shotgun (WGS) entry which is preliminary data.</text>
</comment>
<proteinExistence type="predicted"/>
<dbReference type="EMBL" id="JADOBH010000004">
    <property type="protein sequence ID" value="MBF7957387.1"/>
    <property type="molecule type" value="Genomic_DNA"/>
</dbReference>
<accession>A0ABS0DWM1</accession>
<keyword evidence="2" id="KW-1185">Reference proteome</keyword>
<gene>
    <name evidence="1" type="ORF">IV431_17655</name>
</gene>
<organism evidence="1 2">
    <name type="scientific">Rahnella victoriana</name>
    <dbReference type="NCBI Taxonomy" id="1510570"/>
    <lineage>
        <taxon>Bacteria</taxon>
        <taxon>Pseudomonadati</taxon>
        <taxon>Pseudomonadota</taxon>
        <taxon>Gammaproteobacteria</taxon>
        <taxon>Enterobacterales</taxon>
        <taxon>Yersiniaceae</taxon>
        <taxon>Rahnella</taxon>
    </lineage>
</organism>
<evidence type="ECO:0000313" key="2">
    <source>
        <dbReference type="Proteomes" id="UP000600307"/>
    </source>
</evidence>
<evidence type="ECO:0000313" key="1">
    <source>
        <dbReference type="EMBL" id="MBF7957387.1"/>
    </source>
</evidence>
<protein>
    <recommendedName>
        <fullName evidence="3">Transposase</fullName>
    </recommendedName>
</protein>
<reference evidence="1 2" key="1">
    <citation type="submission" date="2020-11" db="EMBL/GenBank/DDBJ databases">
        <title>Taxonomic investigation of Rahnella spp.</title>
        <authorList>
            <person name="Lee S.D."/>
        </authorList>
    </citation>
    <scope>NUCLEOTIDE SEQUENCE [LARGE SCALE GENOMIC DNA]</scope>
    <source>
        <strain evidence="1 2">SAP-10</strain>
    </source>
</reference>
<sequence>MEGIEEGECYAILKVARKMLTSGLDSAMVMRMTGPSETELPQTHH</sequence>
<evidence type="ECO:0008006" key="3">
    <source>
        <dbReference type="Google" id="ProtNLM"/>
    </source>
</evidence>
<dbReference type="RefSeq" id="WP_195817698.1">
    <property type="nucleotide sequence ID" value="NZ_JADOBH010000004.1"/>
</dbReference>
<name>A0ABS0DWM1_9GAMM</name>
<dbReference type="Proteomes" id="UP000600307">
    <property type="component" value="Unassembled WGS sequence"/>
</dbReference>